<accession>A0ABQ4TAA6</accession>
<comment type="caution">
    <text evidence="2">The sequence shown here is derived from an EMBL/GenBank/DDBJ whole genome shotgun (WGS) entry which is preliminary data.</text>
</comment>
<gene>
    <name evidence="2" type="ORF">LKMONMHP_2677</name>
</gene>
<proteinExistence type="predicted"/>
<protein>
    <submittedName>
        <fullName evidence="2">Uncharacterized protein</fullName>
    </submittedName>
</protein>
<reference evidence="2" key="1">
    <citation type="journal article" date="2021" name="Front. Microbiol.">
        <title>Comprehensive Comparative Genomics and Phenotyping of Methylobacterium Species.</title>
        <authorList>
            <person name="Alessa O."/>
            <person name="Ogura Y."/>
            <person name="Fujitani Y."/>
            <person name="Takami H."/>
            <person name="Hayashi T."/>
            <person name="Sahin N."/>
            <person name="Tani A."/>
        </authorList>
    </citation>
    <scope>NUCLEOTIDE SEQUENCE</scope>
    <source>
        <strain evidence="2">NBRC 15689</strain>
    </source>
</reference>
<evidence type="ECO:0000313" key="2">
    <source>
        <dbReference type="EMBL" id="GJE27815.1"/>
    </source>
</evidence>
<sequence length="87" mass="9943">MAKPEFLPATSCPRLSSAHHPSPEQAAAKSPLHRNGRGGSQHSLREARRPIHRRKRRHVERRHDMDVQNMLRNAITAELKRQAEIDG</sequence>
<organism evidence="2 3">
    <name type="scientific">Methylobacterium organophilum</name>
    <dbReference type="NCBI Taxonomy" id="410"/>
    <lineage>
        <taxon>Bacteria</taxon>
        <taxon>Pseudomonadati</taxon>
        <taxon>Pseudomonadota</taxon>
        <taxon>Alphaproteobacteria</taxon>
        <taxon>Hyphomicrobiales</taxon>
        <taxon>Methylobacteriaceae</taxon>
        <taxon>Methylobacterium</taxon>
    </lineage>
</organism>
<evidence type="ECO:0000256" key="1">
    <source>
        <dbReference type="SAM" id="MobiDB-lite"/>
    </source>
</evidence>
<feature type="compositionally biased region" description="Basic residues" evidence="1">
    <location>
        <begin position="50"/>
        <end position="60"/>
    </location>
</feature>
<reference evidence="2" key="2">
    <citation type="submission" date="2021-08" db="EMBL/GenBank/DDBJ databases">
        <authorList>
            <person name="Tani A."/>
            <person name="Ola A."/>
            <person name="Ogura Y."/>
            <person name="Katsura K."/>
            <person name="Hayashi T."/>
        </authorList>
    </citation>
    <scope>NUCLEOTIDE SEQUENCE</scope>
    <source>
        <strain evidence="2">NBRC 15689</strain>
    </source>
</reference>
<dbReference type="Proteomes" id="UP001055156">
    <property type="component" value="Unassembled WGS sequence"/>
</dbReference>
<feature type="region of interest" description="Disordered" evidence="1">
    <location>
        <begin position="1"/>
        <end position="64"/>
    </location>
</feature>
<keyword evidence="3" id="KW-1185">Reference proteome</keyword>
<evidence type="ECO:0000313" key="3">
    <source>
        <dbReference type="Proteomes" id="UP001055156"/>
    </source>
</evidence>
<dbReference type="EMBL" id="BPQV01000007">
    <property type="protein sequence ID" value="GJE27815.1"/>
    <property type="molecule type" value="Genomic_DNA"/>
</dbReference>
<name>A0ABQ4TAA6_METOR</name>